<dbReference type="InterPro" id="IPR015797">
    <property type="entry name" value="NUDIX_hydrolase-like_dom_sf"/>
</dbReference>
<dbReference type="GO" id="GO:0035529">
    <property type="term" value="F:NADH pyrophosphatase activity"/>
    <property type="evidence" value="ECO:0007669"/>
    <property type="project" value="TreeGrafter"/>
</dbReference>
<comment type="similarity">
    <text evidence="3">Belongs to the Nudix hydrolase family. NudC subfamily.</text>
</comment>
<evidence type="ECO:0000256" key="7">
    <source>
        <dbReference type="ARBA" id="ARBA00022842"/>
    </source>
</evidence>
<evidence type="ECO:0000256" key="5">
    <source>
        <dbReference type="ARBA" id="ARBA00022723"/>
    </source>
</evidence>
<dbReference type="PRINTS" id="PR00502">
    <property type="entry name" value="NUDIXFAMILY"/>
</dbReference>
<dbReference type="PROSITE" id="PS00893">
    <property type="entry name" value="NUDIX_BOX"/>
    <property type="match status" value="1"/>
</dbReference>
<keyword evidence="5" id="KW-0479">Metal-binding</keyword>
<dbReference type="InterPro" id="IPR050241">
    <property type="entry name" value="NAD-cap_RNA_hydrolase_NudC"/>
</dbReference>
<organism evidence="12 13">
    <name type="scientific">Oceanibaculum indicum</name>
    <dbReference type="NCBI Taxonomy" id="526216"/>
    <lineage>
        <taxon>Bacteria</taxon>
        <taxon>Pseudomonadati</taxon>
        <taxon>Pseudomonadota</taxon>
        <taxon>Alphaproteobacteria</taxon>
        <taxon>Rhodospirillales</taxon>
        <taxon>Oceanibaculaceae</taxon>
        <taxon>Oceanibaculum</taxon>
    </lineage>
</organism>
<dbReference type="InterPro" id="IPR020084">
    <property type="entry name" value="NUDIX_hydrolase_CS"/>
</dbReference>
<keyword evidence="6 10" id="KW-0378">Hydrolase</keyword>
<dbReference type="InterPro" id="IPR000086">
    <property type="entry name" value="NUDIX_hydrolase_dom"/>
</dbReference>
<comment type="caution">
    <text evidence="12">The sequence shown here is derived from an EMBL/GenBank/DDBJ whole genome shotgun (WGS) entry which is preliminary data.</text>
</comment>
<evidence type="ECO:0000256" key="2">
    <source>
        <dbReference type="ARBA" id="ARBA00001947"/>
    </source>
</evidence>
<dbReference type="InterPro" id="IPR015375">
    <property type="entry name" value="NADH_PPase-like_N"/>
</dbReference>
<dbReference type="InterPro" id="IPR020476">
    <property type="entry name" value="Nudix_hydrolase"/>
</dbReference>
<dbReference type="Pfam" id="PF09296">
    <property type="entry name" value="NUDIX-like"/>
    <property type="match status" value="1"/>
</dbReference>
<dbReference type="RefSeq" id="WP_121221533.1">
    <property type="nucleotide sequence ID" value="NZ_RBIG01000003.1"/>
</dbReference>
<name>A0A420WCM2_9PROT</name>
<evidence type="ECO:0000313" key="12">
    <source>
        <dbReference type="EMBL" id="RKQ68761.1"/>
    </source>
</evidence>
<evidence type="ECO:0000313" key="13">
    <source>
        <dbReference type="Proteomes" id="UP000277424"/>
    </source>
</evidence>
<dbReference type="NCBIfam" id="NF001299">
    <property type="entry name" value="PRK00241.1"/>
    <property type="match status" value="1"/>
</dbReference>
<gene>
    <name evidence="12" type="ORF">BCL74_3243</name>
</gene>
<dbReference type="PANTHER" id="PTHR42904:SF6">
    <property type="entry name" value="NAD-CAPPED RNA HYDROLASE NUDT12"/>
    <property type="match status" value="1"/>
</dbReference>
<evidence type="ECO:0000256" key="1">
    <source>
        <dbReference type="ARBA" id="ARBA00001946"/>
    </source>
</evidence>
<evidence type="ECO:0000256" key="4">
    <source>
        <dbReference type="ARBA" id="ARBA00012381"/>
    </source>
</evidence>
<dbReference type="PANTHER" id="PTHR42904">
    <property type="entry name" value="NUDIX HYDROLASE, NUDC SUBFAMILY"/>
    <property type="match status" value="1"/>
</dbReference>
<reference evidence="12 13" key="1">
    <citation type="submission" date="2018-10" db="EMBL/GenBank/DDBJ databases">
        <title>Comparative analysis of microorganisms from saline springs in Andes Mountain Range, Colombia.</title>
        <authorList>
            <person name="Rubin E."/>
        </authorList>
    </citation>
    <scope>NUCLEOTIDE SEQUENCE [LARGE SCALE GENOMIC DNA]</scope>
    <source>
        <strain evidence="12 13">USBA 36</strain>
    </source>
</reference>
<dbReference type="InterPro" id="IPR015376">
    <property type="entry name" value="Znr_NADH_PPase"/>
</dbReference>
<comment type="cofactor">
    <cofactor evidence="1">
        <name>Mg(2+)</name>
        <dbReference type="ChEBI" id="CHEBI:18420"/>
    </cofactor>
</comment>
<dbReference type="GO" id="GO:0019677">
    <property type="term" value="P:NAD+ catabolic process"/>
    <property type="evidence" value="ECO:0007669"/>
    <property type="project" value="TreeGrafter"/>
</dbReference>
<proteinExistence type="inferred from homology"/>
<dbReference type="GO" id="GO:0006742">
    <property type="term" value="P:NADP+ catabolic process"/>
    <property type="evidence" value="ECO:0007669"/>
    <property type="project" value="TreeGrafter"/>
</dbReference>
<protein>
    <recommendedName>
        <fullName evidence="4">NAD(+) diphosphatase</fullName>
        <ecNumber evidence="4">3.6.1.22</ecNumber>
    </recommendedName>
</protein>
<dbReference type="SUPFAM" id="SSF55811">
    <property type="entry name" value="Nudix"/>
    <property type="match status" value="1"/>
</dbReference>
<dbReference type="EC" id="3.6.1.22" evidence="4"/>
<dbReference type="InterPro" id="IPR049734">
    <property type="entry name" value="NudC-like_C"/>
</dbReference>
<keyword evidence="7" id="KW-0460">Magnesium</keyword>
<dbReference type="GO" id="GO:0005829">
    <property type="term" value="C:cytosol"/>
    <property type="evidence" value="ECO:0007669"/>
    <property type="project" value="TreeGrafter"/>
</dbReference>
<evidence type="ECO:0000259" key="11">
    <source>
        <dbReference type="PROSITE" id="PS51462"/>
    </source>
</evidence>
<comment type="cofactor">
    <cofactor evidence="2">
        <name>Zn(2+)</name>
        <dbReference type="ChEBI" id="CHEBI:29105"/>
    </cofactor>
</comment>
<dbReference type="CDD" id="cd03429">
    <property type="entry name" value="NUDIX_NADH_pyrophosphatase_Nudt13"/>
    <property type="match status" value="1"/>
</dbReference>
<sequence length="307" mass="34592">MPRMNYYAYGGLDRAAALRQREEWLERTLMEPETRLVPVWRSRNLVAEGDEPKPVLLEPEAARDLMDGKRHTALLGVRDGVTYVALDVSDLDEEEAQRRIASAGPRANFVDLRAVGPLMVREEGSLLAYARGLMYWHLRHRFCGLCGHPTLAKKAGHVLKCSNPDCATEHFPRTDPAVIMLVEQGDRALLGRSPRFAEGMYSTLAGFVEPGESLEEAVAREVEEETGVKVSDVRYHSSQPWPFPSSIMLGFYATAETTDITIDTEELADARWFTRTEMKAFDGVSRRLPRTDSIARRLIDDWLAEKA</sequence>
<accession>A0A420WCM2</accession>
<evidence type="ECO:0000256" key="6">
    <source>
        <dbReference type="ARBA" id="ARBA00022801"/>
    </source>
</evidence>
<dbReference type="EMBL" id="RBIG01000003">
    <property type="protein sequence ID" value="RKQ68761.1"/>
    <property type="molecule type" value="Genomic_DNA"/>
</dbReference>
<feature type="domain" description="Nudix hydrolase" evidence="11">
    <location>
        <begin position="172"/>
        <end position="296"/>
    </location>
</feature>
<dbReference type="OrthoDB" id="9791656at2"/>
<evidence type="ECO:0000256" key="3">
    <source>
        <dbReference type="ARBA" id="ARBA00009595"/>
    </source>
</evidence>
<dbReference type="GO" id="GO:0046872">
    <property type="term" value="F:metal ion binding"/>
    <property type="evidence" value="ECO:0007669"/>
    <property type="project" value="UniProtKB-KW"/>
</dbReference>
<evidence type="ECO:0000256" key="9">
    <source>
        <dbReference type="ARBA" id="ARBA00023679"/>
    </source>
</evidence>
<evidence type="ECO:0000256" key="10">
    <source>
        <dbReference type="RuleBase" id="RU003476"/>
    </source>
</evidence>
<dbReference type="AlphaFoldDB" id="A0A420WCM2"/>
<dbReference type="PROSITE" id="PS51462">
    <property type="entry name" value="NUDIX"/>
    <property type="match status" value="1"/>
</dbReference>
<comment type="catalytic activity">
    <reaction evidence="9">
        <text>a 5'-end NAD(+)-phospho-ribonucleoside in mRNA + H2O = a 5'-end phospho-adenosine-phospho-ribonucleoside in mRNA + beta-nicotinamide D-ribonucleotide + 2 H(+)</text>
        <dbReference type="Rhea" id="RHEA:60876"/>
        <dbReference type="Rhea" id="RHEA-COMP:15698"/>
        <dbReference type="Rhea" id="RHEA-COMP:15719"/>
        <dbReference type="ChEBI" id="CHEBI:14649"/>
        <dbReference type="ChEBI" id="CHEBI:15377"/>
        <dbReference type="ChEBI" id="CHEBI:15378"/>
        <dbReference type="ChEBI" id="CHEBI:144029"/>
        <dbReference type="ChEBI" id="CHEBI:144051"/>
    </reaction>
    <physiologicalReaction direction="left-to-right" evidence="9">
        <dbReference type="Rhea" id="RHEA:60877"/>
    </physiologicalReaction>
</comment>
<dbReference type="Gene3D" id="3.90.79.10">
    <property type="entry name" value="Nucleoside Triphosphate Pyrophosphohydrolase"/>
    <property type="match status" value="1"/>
</dbReference>
<dbReference type="Pfam" id="PF00293">
    <property type="entry name" value="NUDIX"/>
    <property type="match status" value="1"/>
</dbReference>
<keyword evidence="8" id="KW-0520">NAD</keyword>
<dbReference type="Pfam" id="PF09297">
    <property type="entry name" value="Zn_ribbon_NUD"/>
    <property type="match status" value="1"/>
</dbReference>
<dbReference type="Proteomes" id="UP000277424">
    <property type="component" value="Unassembled WGS sequence"/>
</dbReference>
<evidence type="ECO:0000256" key="8">
    <source>
        <dbReference type="ARBA" id="ARBA00023027"/>
    </source>
</evidence>
<dbReference type="Gene3D" id="3.90.79.20">
    <property type="match status" value="1"/>
</dbReference>